<name>A0A833X1X4_JUGRE</name>
<keyword evidence="1" id="KW-0547">Nucleotide-binding</keyword>
<dbReference type="Proteomes" id="UP000619265">
    <property type="component" value="Unassembled WGS sequence"/>
</dbReference>
<dbReference type="InterPro" id="IPR001806">
    <property type="entry name" value="Small_GTPase"/>
</dbReference>
<dbReference type="SMART" id="SM00173">
    <property type="entry name" value="RAS"/>
    <property type="match status" value="1"/>
</dbReference>
<accession>A0A833X1X4</accession>
<dbReference type="Gene3D" id="3.40.50.300">
    <property type="entry name" value="P-loop containing nucleotide triphosphate hydrolases"/>
    <property type="match status" value="1"/>
</dbReference>
<dbReference type="EMBL" id="LIHL02000012">
    <property type="protein sequence ID" value="KAF5453416.1"/>
    <property type="molecule type" value="Genomic_DNA"/>
</dbReference>
<dbReference type="GO" id="GO:0005525">
    <property type="term" value="F:GTP binding"/>
    <property type="evidence" value="ECO:0007669"/>
    <property type="project" value="UniProtKB-KW"/>
</dbReference>
<dbReference type="SMART" id="SM00175">
    <property type="entry name" value="RAB"/>
    <property type="match status" value="1"/>
</dbReference>
<dbReference type="PANTHER" id="PTHR24073">
    <property type="entry name" value="DRAB5-RELATED"/>
    <property type="match status" value="1"/>
</dbReference>
<dbReference type="PROSITE" id="PS51419">
    <property type="entry name" value="RAB"/>
    <property type="match status" value="1"/>
</dbReference>
<dbReference type="Pfam" id="PF00071">
    <property type="entry name" value="Ras"/>
    <property type="match status" value="1"/>
</dbReference>
<dbReference type="InterPro" id="IPR027417">
    <property type="entry name" value="P-loop_NTPase"/>
</dbReference>
<sequence>MISNFANNGLYEECLNIFLKMHCGVGDGKSIVVLHFVEGQIMEFQEPTIGVAFFSQTLDVKFDVWDAVGREGYHSLTPRYYRGAAAAIIVYDITNQASFERAKKWVQELQAQGNPNMVMALAGNNLELLDTRKVDNSQFNEEAVKLEFDGFVDFGGDNSNTNAHLLTRNCRCKKSFAPYIFDVLPVKGFLWPFDRGK</sequence>
<reference evidence="3" key="2">
    <citation type="submission" date="2020-03" db="EMBL/GenBank/DDBJ databases">
        <title>Walnut 2.0.</title>
        <authorList>
            <person name="Marrano A."/>
            <person name="Britton M."/>
            <person name="Zimin A.V."/>
            <person name="Zaini P.A."/>
            <person name="Workman R."/>
            <person name="Puiu D."/>
            <person name="Bianco L."/>
            <person name="Allen B.J."/>
            <person name="Troggio M."/>
            <person name="Leslie C.A."/>
            <person name="Timp W."/>
            <person name="Dendekar A."/>
            <person name="Salzberg S.L."/>
            <person name="Neale D.B."/>
        </authorList>
    </citation>
    <scope>NUCLEOTIDE SEQUENCE</scope>
    <source>
        <tissue evidence="3">Leaves</tissue>
    </source>
</reference>
<dbReference type="GO" id="GO:0003924">
    <property type="term" value="F:GTPase activity"/>
    <property type="evidence" value="ECO:0007669"/>
    <property type="project" value="InterPro"/>
</dbReference>
<comment type="caution">
    <text evidence="3">The sequence shown here is derived from an EMBL/GenBank/DDBJ whole genome shotgun (WGS) entry which is preliminary data.</text>
</comment>
<organism evidence="3 4">
    <name type="scientific">Juglans regia</name>
    <name type="common">English walnut</name>
    <dbReference type="NCBI Taxonomy" id="51240"/>
    <lineage>
        <taxon>Eukaryota</taxon>
        <taxon>Viridiplantae</taxon>
        <taxon>Streptophyta</taxon>
        <taxon>Embryophyta</taxon>
        <taxon>Tracheophyta</taxon>
        <taxon>Spermatophyta</taxon>
        <taxon>Magnoliopsida</taxon>
        <taxon>eudicotyledons</taxon>
        <taxon>Gunneridae</taxon>
        <taxon>Pentapetalae</taxon>
        <taxon>rosids</taxon>
        <taxon>fabids</taxon>
        <taxon>Fagales</taxon>
        <taxon>Juglandaceae</taxon>
        <taxon>Juglans</taxon>
    </lineage>
</organism>
<reference evidence="3" key="1">
    <citation type="submission" date="2015-10" db="EMBL/GenBank/DDBJ databases">
        <authorList>
            <person name="Martinez-Garcia P.J."/>
            <person name="Crepeau M.W."/>
            <person name="Puiu D."/>
            <person name="Gonzalez-Ibeas D."/>
            <person name="Whalen J."/>
            <person name="Stevens K."/>
            <person name="Paul R."/>
            <person name="Butterfield T."/>
            <person name="Britton M."/>
            <person name="Reagan R."/>
            <person name="Chakraborty S."/>
            <person name="Walawage S.L."/>
            <person name="Vasquez-Gross H.A."/>
            <person name="Cardeno C."/>
            <person name="Famula R."/>
            <person name="Pratt K."/>
            <person name="Kuruganti S."/>
            <person name="Aradhya M.K."/>
            <person name="Leslie C.A."/>
            <person name="Dandekar A.M."/>
            <person name="Salzberg S.L."/>
            <person name="Wegrzyn J.L."/>
            <person name="Langley C.H."/>
            <person name="Neale D.B."/>
        </authorList>
    </citation>
    <scope>NUCLEOTIDE SEQUENCE</scope>
    <source>
        <tissue evidence="3">Leaves</tissue>
    </source>
</reference>
<dbReference type="AlphaFoldDB" id="A0A833X1X4"/>
<evidence type="ECO:0000313" key="4">
    <source>
        <dbReference type="Proteomes" id="UP000619265"/>
    </source>
</evidence>
<evidence type="ECO:0000313" key="3">
    <source>
        <dbReference type="EMBL" id="KAF5453416.1"/>
    </source>
</evidence>
<dbReference type="SUPFAM" id="SSF52540">
    <property type="entry name" value="P-loop containing nucleoside triphosphate hydrolases"/>
    <property type="match status" value="1"/>
</dbReference>
<evidence type="ECO:0008006" key="5">
    <source>
        <dbReference type="Google" id="ProtNLM"/>
    </source>
</evidence>
<dbReference type="Gramene" id="Jr12_21830_p1">
    <property type="protein sequence ID" value="cds.Jr12_21830_p1"/>
    <property type="gene ID" value="Jr12_21830"/>
</dbReference>
<proteinExistence type="predicted"/>
<keyword evidence="2" id="KW-0342">GTP-binding</keyword>
<evidence type="ECO:0000256" key="2">
    <source>
        <dbReference type="ARBA" id="ARBA00023134"/>
    </source>
</evidence>
<dbReference type="FunFam" id="3.40.50.300:FF:001447">
    <property type="entry name" value="Ras-related protein Rab-1B"/>
    <property type="match status" value="1"/>
</dbReference>
<gene>
    <name evidence="3" type="ORF">F2P56_028319</name>
</gene>
<protein>
    <recommendedName>
        <fullName evidence="5">Ras-related protein RHN1-like</fullName>
    </recommendedName>
</protein>
<evidence type="ECO:0000256" key="1">
    <source>
        <dbReference type="ARBA" id="ARBA00022741"/>
    </source>
</evidence>